<dbReference type="Proteomes" id="UP000199340">
    <property type="component" value="Unassembled WGS sequence"/>
</dbReference>
<dbReference type="EMBL" id="FNEB01000001">
    <property type="protein sequence ID" value="SDI01227.1"/>
    <property type="molecule type" value="Genomic_DNA"/>
</dbReference>
<dbReference type="RefSeq" id="WP_175491366.1">
    <property type="nucleotide sequence ID" value="NZ_FNEB01000001.1"/>
</dbReference>
<dbReference type="InterPro" id="IPR032710">
    <property type="entry name" value="NTF2-like_dom_sf"/>
</dbReference>
<name>A0A1G8H3M0_9RHOB</name>
<dbReference type="SUPFAM" id="SSF54427">
    <property type="entry name" value="NTF2-like"/>
    <property type="match status" value="1"/>
</dbReference>
<evidence type="ECO:0000313" key="1">
    <source>
        <dbReference type="EMBL" id="SDI01227.1"/>
    </source>
</evidence>
<dbReference type="InterPro" id="IPR009959">
    <property type="entry name" value="Cyclase_SnoaL-like"/>
</dbReference>
<organism evidence="1 2">
    <name type="scientific">Lutimaribacter saemankumensis</name>
    <dbReference type="NCBI Taxonomy" id="490829"/>
    <lineage>
        <taxon>Bacteria</taxon>
        <taxon>Pseudomonadati</taxon>
        <taxon>Pseudomonadota</taxon>
        <taxon>Alphaproteobacteria</taxon>
        <taxon>Rhodobacterales</taxon>
        <taxon>Roseobacteraceae</taxon>
        <taxon>Lutimaribacter</taxon>
    </lineage>
</organism>
<proteinExistence type="predicted"/>
<evidence type="ECO:0000313" key="2">
    <source>
        <dbReference type="Proteomes" id="UP000199340"/>
    </source>
</evidence>
<dbReference type="GO" id="GO:0030638">
    <property type="term" value="P:polyketide metabolic process"/>
    <property type="evidence" value="ECO:0007669"/>
    <property type="project" value="InterPro"/>
</dbReference>
<dbReference type="AlphaFoldDB" id="A0A1G8H3M0"/>
<sequence>MSLVARTEALLRNVWENADENALHSMFTPDARIYGLEDLEMMGPTEFAAFHRMITRQFINIRIGEVAGIEQGQRVALSFRVEARDATRNRAVGVSAFLMARYDGDRISEGRNFLDLLTLFEQAGRLPPRTRDMCLLGHDMKLSPRNTRHAH</sequence>
<protein>
    <submittedName>
        <fullName evidence="1">SnoaL-like polyketide cyclase</fullName>
    </submittedName>
</protein>
<gene>
    <name evidence="1" type="ORF">SAMN05421850_101348</name>
</gene>
<dbReference type="Gene3D" id="3.10.450.50">
    <property type="match status" value="1"/>
</dbReference>
<accession>A0A1G8H3M0</accession>
<reference evidence="1 2" key="1">
    <citation type="submission" date="2016-10" db="EMBL/GenBank/DDBJ databases">
        <authorList>
            <person name="de Groot N.N."/>
        </authorList>
    </citation>
    <scope>NUCLEOTIDE SEQUENCE [LARGE SCALE GENOMIC DNA]</scope>
    <source>
        <strain evidence="1 2">DSM 28010</strain>
    </source>
</reference>
<dbReference type="Pfam" id="PF07366">
    <property type="entry name" value="SnoaL"/>
    <property type="match status" value="1"/>
</dbReference>
<dbReference type="STRING" id="490829.SAMN05421850_101348"/>
<keyword evidence="2" id="KW-1185">Reference proteome</keyword>